<proteinExistence type="predicted"/>
<reference evidence="3" key="1">
    <citation type="journal article" date="2017" name="Nat. Microbiol.">
        <title>Global analysis of biosynthetic gene clusters reveals vast potential of secondary metabolite production in Penicillium species.</title>
        <authorList>
            <person name="Nielsen J.C."/>
            <person name="Grijseels S."/>
            <person name="Prigent S."/>
            <person name="Ji B."/>
            <person name="Dainat J."/>
            <person name="Nielsen K.F."/>
            <person name="Frisvad J.C."/>
            <person name="Workman M."/>
            <person name="Nielsen J."/>
        </authorList>
    </citation>
    <scope>NUCLEOTIDE SEQUENCE [LARGE SCALE GENOMIC DNA]</scope>
    <source>
        <strain evidence="3">IBT 31811</strain>
    </source>
</reference>
<gene>
    <name evidence="2" type="ORF">PENANT_c018G05054</name>
</gene>
<evidence type="ECO:0000256" key="1">
    <source>
        <dbReference type="SAM" id="Phobius"/>
    </source>
</evidence>
<dbReference type="STRING" id="416450.A0A1V6Q1S6"/>
<feature type="transmembrane region" description="Helical" evidence="1">
    <location>
        <begin position="50"/>
        <end position="78"/>
    </location>
</feature>
<dbReference type="PANTHER" id="PTHR35895">
    <property type="entry name" value="CHROMOSOME 16, WHOLE GENOME SHOTGUN SEQUENCE"/>
    <property type="match status" value="1"/>
</dbReference>
<keyword evidence="1" id="KW-1133">Transmembrane helix</keyword>
<dbReference type="EMBL" id="MDYN01000018">
    <property type="protein sequence ID" value="OQD83175.1"/>
    <property type="molecule type" value="Genomic_DNA"/>
</dbReference>
<evidence type="ECO:0000313" key="3">
    <source>
        <dbReference type="Proteomes" id="UP000191672"/>
    </source>
</evidence>
<keyword evidence="3" id="KW-1185">Reference proteome</keyword>
<comment type="caution">
    <text evidence="2">The sequence shown here is derived from an EMBL/GenBank/DDBJ whole genome shotgun (WGS) entry which is preliminary data.</text>
</comment>
<dbReference type="PANTHER" id="PTHR35895:SF2">
    <property type="match status" value="1"/>
</dbReference>
<evidence type="ECO:0000313" key="2">
    <source>
        <dbReference type="EMBL" id="OQD83175.1"/>
    </source>
</evidence>
<protein>
    <submittedName>
        <fullName evidence="2">Uncharacterized protein</fullName>
    </submittedName>
</protein>
<dbReference type="AlphaFoldDB" id="A0A1V6Q1S6"/>
<dbReference type="Pfam" id="PF12505">
    <property type="entry name" value="DUF3712"/>
    <property type="match status" value="1"/>
</dbReference>
<dbReference type="GO" id="GO:0000329">
    <property type="term" value="C:fungal-type vacuole membrane"/>
    <property type="evidence" value="ECO:0007669"/>
    <property type="project" value="InterPro"/>
</dbReference>
<keyword evidence="1" id="KW-0812">Transmembrane</keyword>
<name>A0A1V6Q1S6_9EURO</name>
<keyword evidence="1" id="KW-0472">Membrane</keyword>
<organism evidence="2 3">
    <name type="scientific">Penicillium antarcticum</name>
    <dbReference type="NCBI Taxonomy" id="416450"/>
    <lineage>
        <taxon>Eukaryota</taxon>
        <taxon>Fungi</taxon>
        <taxon>Dikarya</taxon>
        <taxon>Ascomycota</taxon>
        <taxon>Pezizomycotina</taxon>
        <taxon>Eurotiomycetes</taxon>
        <taxon>Eurotiomycetidae</taxon>
        <taxon>Eurotiales</taxon>
        <taxon>Aspergillaceae</taxon>
        <taxon>Penicillium</taxon>
    </lineage>
</organism>
<sequence length="448" mass="49201">MAKEKEKYIIGGNRGLLHPGPDDLAKLEQIESSTRSATKKDKFRRHCRRFWLCYLIGNVIFLAIFLPVFFLVAIPAIAQLVVNKSNLVVVNAEVMHPTPDTVQMTLAAKVDLKIALGVRIEPVKFYTFVRKYGHENSWGAIDIPGQTIKGNYTLGVTDQHIPILNATTWQSFVHDTVFKKETILSLYGVTYAYLGVLKNHITLDKDVTIPCESFNFYSIHHPAKTFSTALNKFEGFSIADTTLMLPAQDDGTNLIANLTLPNPTALSFEVGTITLDLKSGDTDLVIGNATVDNVTLRPGNNTFPLKGVLDLKTVISNLTEVIASQSSSLMNGKLALTAMTRTIISNGTLIPYYTNVLGQLPLVANVGIGDVLKNTLGYLGSNPNLNLTGALSGLTDDLRRRGPAGNSIAFNRIASLKQNKHVQKVFEDEDDDKRDAMIDSLARYYASL</sequence>
<dbReference type="InterPro" id="IPR046368">
    <property type="entry name" value="Tag1"/>
</dbReference>
<accession>A0A1V6Q1S6</accession>
<dbReference type="Proteomes" id="UP000191672">
    <property type="component" value="Unassembled WGS sequence"/>
</dbReference>
<dbReference type="InterPro" id="IPR022185">
    <property type="entry name" value="DUF3712"/>
</dbReference>